<dbReference type="OrthoDB" id="4412570at2"/>
<reference evidence="1 2" key="1">
    <citation type="submission" date="2020-04" db="EMBL/GenBank/DDBJ databases">
        <title>Antimicrobial susceptibility and clonality of vaginal-derived multi-drug resistant Mobiluncus isolates in China.</title>
        <authorList>
            <person name="Zhang X."/>
        </authorList>
    </citation>
    <scope>NUCLEOTIDE SEQUENCE [LARGE SCALE GENOMIC DNA]</scope>
    <source>
        <strain evidence="1 2">7</strain>
    </source>
</reference>
<dbReference type="Proteomes" id="UP000582487">
    <property type="component" value="Unassembled WGS sequence"/>
</dbReference>
<proteinExistence type="predicted"/>
<organism evidence="1 2">
    <name type="scientific">Mobiluncus mulieris</name>
    <dbReference type="NCBI Taxonomy" id="2052"/>
    <lineage>
        <taxon>Bacteria</taxon>
        <taxon>Bacillati</taxon>
        <taxon>Actinomycetota</taxon>
        <taxon>Actinomycetes</taxon>
        <taxon>Actinomycetales</taxon>
        <taxon>Actinomycetaceae</taxon>
        <taxon>Mobiluncus</taxon>
    </lineage>
</organism>
<dbReference type="RefSeq" id="WP_004013245.1">
    <property type="nucleotide sequence ID" value="NZ_CAMPUA010000003.1"/>
</dbReference>
<dbReference type="AlphaFoldDB" id="A0A2X1RZ59"/>
<accession>A0A2X1RZ59</accession>
<sequence>MKRPINLVCACAATVALALSGAGIAAAVPVEQLESVTTYDTDSARKGIGATSGLIDSLIKDTTPVEENIAYAKETSVLTGIPTKSDLTIQTMKGAELLKIGVPGFKWGEKRELSILKKGSQEVVSNPTSDGVQILWKINKGSGTESLELKTELPDGSKWVKESDGSISLQRKATDDFSEVVMKSGVPWAIDATGKKLPTSYIIDGDKVYQHVQTDGAVFPVVADPDFAWWGSLAICVAEVASIFVPGAQIIKGAKAAKAIAFLAKSPKLKKIIDSLGGLNKAIHTMLGKLQGKKYGEVTERALKKLLEEGKGALFDILGIGGCYGVYAN</sequence>
<evidence type="ECO:0000313" key="2">
    <source>
        <dbReference type="Proteomes" id="UP000582487"/>
    </source>
</evidence>
<gene>
    <name evidence="1" type="ORF">HHJ74_10815</name>
</gene>
<dbReference type="EMBL" id="JABCUV010000019">
    <property type="protein sequence ID" value="NMW94158.1"/>
    <property type="molecule type" value="Genomic_DNA"/>
</dbReference>
<comment type="caution">
    <text evidence="1">The sequence shown here is derived from an EMBL/GenBank/DDBJ whole genome shotgun (WGS) entry which is preliminary data.</text>
</comment>
<evidence type="ECO:0000313" key="1">
    <source>
        <dbReference type="EMBL" id="NMW94158.1"/>
    </source>
</evidence>
<protein>
    <submittedName>
        <fullName evidence="1">Uncharacterized protein</fullName>
    </submittedName>
</protein>
<name>A0A2X1RZ59_9ACTO</name>